<dbReference type="InterPro" id="IPR002110">
    <property type="entry name" value="Ankyrin_rpt"/>
</dbReference>
<reference evidence="4 5" key="1">
    <citation type="journal article" date="2023" name="Hortic Res">
        <title>The complete reference genome for grapevine (Vitis vinifera L.) genetics and breeding.</title>
        <authorList>
            <person name="Shi X."/>
            <person name="Cao S."/>
            <person name="Wang X."/>
            <person name="Huang S."/>
            <person name="Wang Y."/>
            <person name="Liu Z."/>
            <person name="Liu W."/>
            <person name="Leng X."/>
            <person name="Peng Y."/>
            <person name="Wang N."/>
            <person name="Wang Y."/>
            <person name="Ma Z."/>
            <person name="Xu X."/>
            <person name="Zhang F."/>
            <person name="Xue H."/>
            <person name="Zhong H."/>
            <person name="Wang Y."/>
            <person name="Zhang K."/>
            <person name="Velt A."/>
            <person name="Avia K."/>
            <person name="Holtgrawe D."/>
            <person name="Grimplet J."/>
            <person name="Matus J.T."/>
            <person name="Ware D."/>
            <person name="Wu X."/>
            <person name="Wang H."/>
            <person name="Liu C."/>
            <person name="Fang Y."/>
            <person name="Rustenholz C."/>
            <person name="Cheng Z."/>
            <person name="Xiao H."/>
            <person name="Zhou Y."/>
        </authorList>
    </citation>
    <scope>NUCLEOTIDE SEQUENCE [LARGE SCALE GENOMIC DNA]</scope>
    <source>
        <strain evidence="5">cv. Pinot noir / PN40024</strain>
        <tissue evidence="4">Leaf</tissue>
    </source>
</reference>
<dbReference type="PANTHER" id="PTHR24123">
    <property type="entry name" value="ANKYRIN REPEAT-CONTAINING"/>
    <property type="match status" value="1"/>
</dbReference>
<keyword evidence="1" id="KW-0677">Repeat</keyword>
<sequence>MSINALHSSLSLSLALTSFKFSILESRDCRERKKQAWRGSSCDLSHPSFAPRSDTTEAWPPFHTLRRKMTVFGHSGGGFLTGKQVFPVDCEAEVSQRLLEASHSGDLKSALECIADPFVDVNFVGVVCLKAKRTEVLLRDESAGEVRVEYEEFKTEVTALFLAVHTGNVALVRKLLSIGADVNQKLFRGFATTAAVREGHLEILEILLKAGASQPACEEALLEASCHGRARLAELLMASDLIRPHIAVHALVTACCRGFVDVVDTLMKCGVDANATDRVLLQSSKPSLHTNLDCTALVAAVVSRQVSVVRLLLQAGARTDIKVRLGAWSWDMASGEEFRVGAGLAEPYTITWCAVEYFEVSGAILRMLLQHLSPNTLHFGRTLLHHAILCGNTGAINVLLNCGAHVESPVKTTGKTEFRPIHMAARLGLATVLQSLIDFGCDLNSKTDSGETALMICAKYKQEDCLRVLAMAGADFGLVNITGQSASSIAVSNRWTLGFQQAVLDAIRARKVPRSSSFQVFSPLMFVARVGDIYALKTLIGQPEIELDYQDDNGLSAVMVTAIEGHVEAFRLLVFAGADVKLSNKYGETAITLSELNQNHDLFEKVMLEFTLEKGNHNAGGFYALHCAARRGDLDAVRLLTSRGYDVNVPDGDGYTPLMLAAREGHGSMCELLISCGANTEVKNARGETALSLARKNGMKNDAECVILDQLARKLVLGGDWVLKHTKGGKGTPHGKEMKMMGALGVLRWGKSSRRNVICREAEMGPSSAFQKNRQRQGGADEPGLFRVVTTKNKEVHFVCEGGLEKAELWVRGIKLITREAIFGKQWEA</sequence>
<protein>
    <recommendedName>
        <fullName evidence="6">Ankyrin-3</fullName>
    </recommendedName>
</protein>
<feature type="repeat" description="ANK" evidence="3">
    <location>
        <begin position="155"/>
        <end position="187"/>
    </location>
</feature>
<evidence type="ECO:0000313" key="4">
    <source>
        <dbReference type="EMBL" id="WKA04236.1"/>
    </source>
</evidence>
<feature type="repeat" description="ANK" evidence="3">
    <location>
        <begin position="620"/>
        <end position="652"/>
    </location>
</feature>
<organism evidence="4 5">
    <name type="scientific">Vitis vinifera</name>
    <name type="common">Grape</name>
    <dbReference type="NCBI Taxonomy" id="29760"/>
    <lineage>
        <taxon>Eukaryota</taxon>
        <taxon>Viridiplantae</taxon>
        <taxon>Streptophyta</taxon>
        <taxon>Embryophyta</taxon>
        <taxon>Tracheophyta</taxon>
        <taxon>Spermatophyta</taxon>
        <taxon>Magnoliopsida</taxon>
        <taxon>eudicotyledons</taxon>
        <taxon>Gunneridae</taxon>
        <taxon>Pentapetalae</taxon>
        <taxon>rosids</taxon>
        <taxon>Vitales</taxon>
        <taxon>Vitaceae</taxon>
        <taxon>Viteae</taxon>
        <taxon>Vitis</taxon>
    </lineage>
</organism>
<dbReference type="EMBL" id="CP126661">
    <property type="protein sequence ID" value="WKA04236.1"/>
    <property type="molecule type" value="Genomic_DNA"/>
</dbReference>
<dbReference type="InterPro" id="IPR036770">
    <property type="entry name" value="Ankyrin_rpt-contain_sf"/>
</dbReference>
<feature type="repeat" description="ANK" evidence="3">
    <location>
        <begin position="553"/>
        <end position="585"/>
    </location>
</feature>
<name>A0ABY9DAT6_VITVI</name>
<feature type="repeat" description="ANK" evidence="3">
    <location>
        <begin position="416"/>
        <end position="448"/>
    </location>
</feature>
<dbReference type="PROSITE" id="PS50088">
    <property type="entry name" value="ANK_REPEAT"/>
    <property type="match status" value="6"/>
</dbReference>
<accession>A0ABY9DAT6</accession>
<feature type="repeat" description="ANK" evidence="3">
    <location>
        <begin position="653"/>
        <end position="685"/>
    </location>
</feature>
<dbReference type="InterPro" id="IPR051165">
    <property type="entry name" value="Multifunctional_ANK_Repeat"/>
</dbReference>
<evidence type="ECO:0000256" key="1">
    <source>
        <dbReference type="ARBA" id="ARBA00022737"/>
    </source>
</evidence>
<feature type="repeat" description="ANK" evidence="3">
    <location>
        <begin position="379"/>
        <end position="411"/>
    </location>
</feature>
<dbReference type="Proteomes" id="UP001227230">
    <property type="component" value="Chromosome 14"/>
</dbReference>
<dbReference type="Gene3D" id="1.25.40.20">
    <property type="entry name" value="Ankyrin repeat-containing domain"/>
    <property type="match status" value="5"/>
</dbReference>
<keyword evidence="5" id="KW-1185">Reference proteome</keyword>
<dbReference type="PANTHER" id="PTHR24123:SF139">
    <property type="entry name" value="ANKYRIN"/>
    <property type="match status" value="1"/>
</dbReference>
<dbReference type="Pfam" id="PF12796">
    <property type="entry name" value="Ank_2"/>
    <property type="match status" value="4"/>
</dbReference>
<dbReference type="PROSITE" id="PS50297">
    <property type="entry name" value="ANK_REP_REGION"/>
    <property type="match status" value="5"/>
</dbReference>
<gene>
    <name evidence="4" type="ORF">VitviT2T_022291</name>
</gene>
<evidence type="ECO:0008006" key="6">
    <source>
        <dbReference type="Google" id="ProtNLM"/>
    </source>
</evidence>
<proteinExistence type="predicted"/>
<evidence type="ECO:0000256" key="3">
    <source>
        <dbReference type="PROSITE-ProRule" id="PRU00023"/>
    </source>
</evidence>
<dbReference type="SUPFAM" id="SSF48403">
    <property type="entry name" value="Ankyrin repeat"/>
    <property type="match status" value="2"/>
</dbReference>
<dbReference type="SMART" id="SM00248">
    <property type="entry name" value="ANK"/>
    <property type="match status" value="11"/>
</dbReference>
<evidence type="ECO:0000313" key="5">
    <source>
        <dbReference type="Proteomes" id="UP001227230"/>
    </source>
</evidence>
<keyword evidence="2 3" id="KW-0040">ANK repeat</keyword>
<evidence type="ECO:0000256" key="2">
    <source>
        <dbReference type="ARBA" id="ARBA00023043"/>
    </source>
</evidence>
<dbReference type="Pfam" id="PF13606">
    <property type="entry name" value="Ank_3"/>
    <property type="match status" value="1"/>
</dbReference>